<dbReference type="GO" id="GO:0140941">
    <property type="term" value="F:histone H4K20me methyltransferase activity"/>
    <property type="evidence" value="ECO:0007669"/>
    <property type="project" value="UniProtKB-EC"/>
</dbReference>
<dbReference type="FunFam" id="2.170.270.10:FF:000006">
    <property type="entry name" value="Histone-lysine N-methyltransferase"/>
    <property type="match status" value="1"/>
</dbReference>
<gene>
    <name evidence="20" type="ORF">AMEX_G22338</name>
</gene>
<evidence type="ECO:0000313" key="20">
    <source>
        <dbReference type="EMBL" id="KAG9264101.1"/>
    </source>
</evidence>
<keyword evidence="5" id="KW-0158">Chromosome</keyword>
<reference evidence="20 23" key="1">
    <citation type="submission" date="2021-07" db="EMBL/GenBank/DDBJ databases">
        <authorList>
            <person name="Imarazene B."/>
            <person name="Zahm M."/>
            <person name="Klopp C."/>
            <person name="Cabau C."/>
            <person name="Beille S."/>
            <person name="Jouanno E."/>
            <person name="Castinel A."/>
            <person name="Lluch J."/>
            <person name="Gil L."/>
            <person name="Kuchtly C."/>
            <person name="Lopez Roques C."/>
            <person name="Donnadieu C."/>
            <person name="Parrinello H."/>
            <person name="Journot L."/>
            <person name="Du K."/>
            <person name="Schartl M."/>
            <person name="Retaux S."/>
            <person name="Guiguen Y."/>
        </authorList>
    </citation>
    <scope>NUCLEOTIDE SEQUENCE [LARGE SCALE GENOMIC DNA]</scope>
    <source>
        <strain evidence="20">Pach_M1</strain>
        <tissue evidence="20">Testis</tissue>
    </source>
</reference>
<dbReference type="PROSITE" id="PS51570">
    <property type="entry name" value="SAM_MT43_SUVAR420_2"/>
    <property type="match status" value="1"/>
</dbReference>
<dbReference type="EC" id="2.1.1.362" evidence="4"/>
<dbReference type="PANTHER" id="PTHR12977:SF4">
    <property type="entry name" value="HISTONE-LYSINE N-METHYLTRANSFERASE KMT5B"/>
    <property type="match status" value="1"/>
</dbReference>
<dbReference type="EMBL" id="JAICCE010000019">
    <property type="protein sequence ID" value="KAG9264101.1"/>
    <property type="molecule type" value="Genomic_DNA"/>
</dbReference>
<feature type="compositionally biased region" description="Polar residues" evidence="18">
    <location>
        <begin position="1717"/>
        <end position="1731"/>
    </location>
</feature>
<dbReference type="PROSITE" id="PS50280">
    <property type="entry name" value="SET"/>
    <property type="match status" value="1"/>
</dbReference>
<evidence type="ECO:0000256" key="1">
    <source>
        <dbReference type="ARBA" id="ARBA00004123"/>
    </source>
</evidence>
<feature type="compositionally biased region" description="Polar residues" evidence="18">
    <location>
        <begin position="1589"/>
        <end position="1601"/>
    </location>
</feature>
<evidence type="ECO:0000256" key="18">
    <source>
        <dbReference type="SAM" id="MobiDB-lite"/>
    </source>
</evidence>
<feature type="region of interest" description="Disordered" evidence="18">
    <location>
        <begin position="1196"/>
        <end position="1215"/>
    </location>
</feature>
<dbReference type="GO" id="GO:0005634">
    <property type="term" value="C:nucleus"/>
    <property type="evidence" value="ECO:0007669"/>
    <property type="project" value="UniProtKB-SubCell"/>
</dbReference>
<dbReference type="Gene3D" id="1.10.10.1700">
    <property type="entry name" value="Histone-lysine N-methyltransferase"/>
    <property type="match status" value="1"/>
</dbReference>
<evidence type="ECO:0000256" key="7">
    <source>
        <dbReference type="ARBA" id="ARBA00022603"/>
    </source>
</evidence>
<dbReference type="Proteomes" id="UP000694621">
    <property type="component" value="Unplaced"/>
</dbReference>
<keyword evidence="12" id="KW-0804">Transcription</keyword>
<dbReference type="InterPro" id="IPR046341">
    <property type="entry name" value="SET_dom_sf"/>
</dbReference>
<keyword evidence="10" id="KW-0156">Chromatin regulator</keyword>
<feature type="region of interest" description="Disordered" evidence="18">
    <location>
        <begin position="2118"/>
        <end position="2169"/>
    </location>
</feature>
<evidence type="ECO:0000313" key="23">
    <source>
        <dbReference type="Proteomes" id="UP000752171"/>
    </source>
</evidence>
<evidence type="ECO:0000259" key="19">
    <source>
        <dbReference type="PROSITE" id="PS50280"/>
    </source>
</evidence>
<feature type="compositionally biased region" description="Polar residues" evidence="18">
    <location>
        <begin position="615"/>
        <end position="624"/>
    </location>
</feature>
<comment type="catalytic activity">
    <reaction evidence="16">
        <text>N(6),N(6)-dimethyl-L-lysyl(20)-[histone H4] + S-adenosyl-L-methionine = N(6),N(6),N(6)-trimethyl-L-lysyl(20)-[histone H4] + S-adenosyl-L-homocysteine + H(+)</text>
        <dbReference type="Rhea" id="RHEA:61992"/>
        <dbReference type="Rhea" id="RHEA-COMP:15556"/>
        <dbReference type="Rhea" id="RHEA-COMP:15998"/>
        <dbReference type="ChEBI" id="CHEBI:15378"/>
        <dbReference type="ChEBI" id="CHEBI:57856"/>
        <dbReference type="ChEBI" id="CHEBI:59789"/>
        <dbReference type="ChEBI" id="CHEBI:61961"/>
        <dbReference type="ChEBI" id="CHEBI:61976"/>
    </reaction>
    <physiologicalReaction direction="left-to-right" evidence="16">
        <dbReference type="Rhea" id="RHEA:61993"/>
    </physiologicalReaction>
</comment>
<evidence type="ECO:0000256" key="5">
    <source>
        <dbReference type="ARBA" id="ARBA00022454"/>
    </source>
</evidence>
<feature type="region of interest" description="Disordered" evidence="18">
    <location>
        <begin position="1717"/>
        <end position="1741"/>
    </location>
</feature>
<feature type="compositionally biased region" description="Basic and acidic residues" evidence="18">
    <location>
        <begin position="806"/>
        <end position="835"/>
    </location>
</feature>
<feature type="compositionally biased region" description="Basic and acidic residues" evidence="18">
    <location>
        <begin position="752"/>
        <end position="769"/>
    </location>
</feature>
<dbReference type="SUPFAM" id="SSF82199">
    <property type="entry name" value="SET domain"/>
    <property type="match status" value="1"/>
</dbReference>
<feature type="compositionally biased region" description="Basic and acidic residues" evidence="18">
    <location>
        <begin position="663"/>
        <end position="673"/>
    </location>
</feature>
<feature type="compositionally biased region" description="Polar residues" evidence="18">
    <location>
        <begin position="2155"/>
        <end position="2165"/>
    </location>
</feature>
<keyword evidence="7" id="KW-0489">Methyltransferase</keyword>
<feature type="domain" description="SET" evidence="19">
    <location>
        <begin position="105"/>
        <end position="219"/>
    </location>
</feature>
<sequence>MEGSYRMSVRELCETDDLATSLVLDPLLGFSTHKMNISPLPEIRRWGYLRETLLRFKRTKDFQATFDALLDGEWTNGYFTNLGTHRQELLKQHMYRYLTAFLLDSGVQIESCDRYSSETNGAKITATRLWSVGERVEVLQGCIAELSPADSAVLRTGVNDFSVMYSTRKQCAQLWLGPAAFINHDCRPNCKFVPGDKNGACVKVVRPISPGEEITCYYGDSFFGEDNEMCECCTCERRGEGFFKHRLERLPEWVGPSDPLGQKYKFRETDLRLNREKGNGTPFLTVANPACSVRNSFSQQMKRNAPTVSGKLTKTKRWKREERARQAEKRQQYLLMSSYSHFNLKDLNICLYNHKVDFLLNCKDPASKERALLQKIESERPKLEWRENRPDPSALTDVELKGGEEGQDRSNSNNLSSRKAAAKLNLKPFTLQTVSTVCDKGFSKAKGRNLGASGVRVVRQMAISSRTRNMLRSRLRGVRPFDRSKLSALNKKRVKINNMQTSKLHMSSKGRSQPRGGAGGGHGIRKGFRCISVRGDKSRFKKYTSRREANAGKPLQSRISRMTTKEEQHGFGNCHKEMSDSGKHIASSSAAKEGDFSSLIASETSGEKDEKNRPSVVSGSLDVTSSLPPSSSHSSVSPSSGLKRYVKVSLVRVSLPGEPAAGKADEGQAEREANANPARTSAKTQKAKCRGGKGITKAQGKKGVREMYFTPVNMGSADRLKMTCDLLSGRDAVTPQNSVKEMQEAQSGSTEINDKQERPEGKKIESNDERVTVISAHVSIEKAVKESDEFVTVAGGKNRGLATRGQTKEKVKGIAEGQDKEKSDAERQAEVTGQKDDIAQKKTDVLLQIGSKTIVLKEARILLSDVFKSLGSEMTNQKGYSSVLRNSSRRIQNKKETDKLVTLAANSEKKDSNVGTDLVKNNNNGTLTQKMSQTNAQILRSGDQGGVQTAKKRGVGVTQLSSEPISPVKGSLDHNSQSSIPLKKRAFRESLENDADQDVIVTAVDSQCAGKLVKTKLYTQLPMIKASNSGNNNEGQRNKGQKLPVDSVDSCEVMGLKKRPTARSSKMLALKKLHSKKGLETEPTNARILRDRSRTGNMQAEKSLKHNRTSKITSELGVIEEGDNTVKETHEGIREGRGGRQTRQKVAQEKAVQIEQGTTENAQANSDLSATESSFNTEDEQGCNFKIRLKRKRGAEWEMENRPKGDGAAEDAGGPALCTEDIDPFKAILDSVAILNLEMERIRGHGEADKSVGLEQATKAVQDVLEHCRKESTAKPRKRRKRRPAVSRIDKEKDTGQQITVQDISGTQGTLGRQNVLMKTLKKETDLADIKPLPLLRLRRKAEGSWEVEDGEAPKQDGNPGPVNTVLREPRVVTCNSPERAVVLGEVPVRKVKEENLSPCQHHAIAGSYDRVQDFSKGALNSEHLPLSLSLSPLSLNSPYAEGLTDAARLNSSFDLRARARETNVPENPEKVEKPKAGGVIRTESSERSEVCLSQNLLQINKSLSKLQAMSSQQPQPLDKSLPAYNSGTTSCPVQSKPLSPPTSPFNTECTFSNYSEDILDFQCLNLENYDQTNAQSSLTDYCPGEPHNTGSFSSPFSQSPADGWNAETPYLGSPSPGSNFSTAEDLSFPDLGLTRDEATPLSSGPYFSSKEKTLCPETSSASAKDSDRNQYFPDVTSGNMSRRNVIFQTKDDTATPLCLAEKTLSNQRDLIMFNASSNTKQTVPLPSRPQSQDKLPLDSSKSLSAQSDFARIQGKDKANFLNSVNKSQPLFLGQSAHSLYNAGSQGNPVKPFHSLHTGSKATAYSELPVPLNLGSTLLRGYEKKPMLFQSSNSLVKIEGHSQNICKSSLGSDPKFSSKPHSSKSELTDSGPGPSGSHSRKDLPASCPQSGYLRYSDSSRAESKTNKGLPKLQPQTDRVYPVYFLSSSKTTASAVKTTSVEKTQNLRVDNNPSILPSFFPSNSILQSHNVPQSKNTRQDKPHAVVAPSQNSQLSVPLDRNQLCFSNCDPLDMNFSSSLSSAVSHGSPQVGYRDPVAQDIPATKAAQPSSFVCNQSTHPSYVVNFTGDHSVTLDYSDDGECLNYSSSVPTNYTYHCLMEPSGTQGRLILEPCGPSNISHSPSVGSFAGSKGLPEQTSKESQQHGQPGCHSVISHHFPSSHSQSTSLTDRKPKRLRLVVTDGTVDLDLQYTD</sequence>
<feature type="region of interest" description="Disordered" evidence="18">
    <location>
        <begin position="1345"/>
        <end position="1366"/>
    </location>
</feature>
<keyword evidence="11" id="KW-0805">Transcription regulation</keyword>
<dbReference type="GO" id="GO:0032259">
    <property type="term" value="P:methylation"/>
    <property type="evidence" value="ECO:0007669"/>
    <property type="project" value="UniProtKB-KW"/>
</dbReference>
<dbReference type="InterPro" id="IPR025790">
    <property type="entry name" value="Suv4-20_animal"/>
</dbReference>
<feature type="region of interest" description="Disordered" evidence="18">
    <location>
        <begin position="1586"/>
        <end position="1628"/>
    </location>
</feature>
<evidence type="ECO:0000313" key="21">
    <source>
        <dbReference type="Ensembl" id="ENSAMXP00005031428.1"/>
    </source>
</evidence>
<evidence type="ECO:0000256" key="3">
    <source>
        <dbReference type="ARBA" id="ARBA00012187"/>
    </source>
</evidence>
<reference evidence="21" key="2">
    <citation type="submission" date="2025-05" db="UniProtKB">
        <authorList>
            <consortium name="Ensembl"/>
        </authorList>
    </citation>
    <scope>IDENTIFICATION</scope>
</reference>
<keyword evidence="13" id="KW-0539">Nucleus</keyword>
<evidence type="ECO:0000256" key="11">
    <source>
        <dbReference type="ARBA" id="ARBA00023015"/>
    </source>
</evidence>
<dbReference type="FunFam" id="1.10.10.1700:FF:000001">
    <property type="entry name" value="Histone-lysine N-methyltransferase"/>
    <property type="match status" value="1"/>
</dbReference>
<organism evidence="21 22">
    <name type="scientific">Astyanax mexicanus</name>
    <name type="common">Blind cave fish</name>
    <name type="synonym">Astyanax fasciatus mexicanus</name>
    <dbReference type="NCBI Taxonomy" id="7994"/>
    <lineage>
        <taxon>Eukaryota</taxon>
        <taxon>Metazoa</taxon>
        <taxon>Chordata</taxon>
        <taxon>Craniata</taxon>
        <taxon>Vertebrata</taxon>
        <taxon>Euteleostomi</taxon>
        <taxon>Actinopterygii</taxon>
        <taxon>Neopterygii</taxon>
        <taxon>Teleostei</taxon>
        <taxon>Ostariophysi</taxon>
        <taxon>Characiformes</taxon>
        <taxon>Characoidei</taxon>
        <taxon>Acestrorhamphidae</taxon>
        <taxon>Acestrorhamphinae</taxon>
        <taxon>Astyanax</taxon>
    </lineage>
</organism>
<keyword evidence="8" id="KW-0808">Transferase</keyword>
<keyword evidence="9" id="KW-0949">S-adenosyl-L-methionine</keyword>
<dbReference type="OrthoDB" id="6627536at2759"/>
<evidence type="ECO:0000256" key="8">
    <source>
        <dbReference type="ARBA" id="ARBA00022679"/>
    </source>
</evidence>
<comment type="catalytic activity">
    <reaction evidence="17">
        <text>N(6)-methyl-L-lysyl(20)-[histone H4] + S-adenosyl-L-methionine = N(6),N(6)-dimethyl-L-lysyl(20)-[histone H4] + S-adenosyl-L-homocysteine + H(+)</text>
        <dbReference type="Rhea" id="RHEA:60348"/>
        <dbReference type="Rhea" id="RHEA-COMP:15555"/>
        <dbReference type="Rhea" id="RHEA-COMP:15556"/>
        <dbReference type="ChEBI" id="CHEBI:15378"/>
        <dbReference type="ChEBI" id="CHEBI:57856"/>
        <dbReference type="ChEBI" id="CHEBI:59789"/>
        <dbReference type="ChEBI" id="CHEBI:61929"/>
        <dbReference type="ChEBI" id="CHEBI:61976"/>
        <dbReference type="EC" id="2.1.1.362"/>
    </reaction>
    <physiologicalReaction direction="left-to-right" evidence="17">
        <dbReference type="Rhea" id="RHEA:60349"/>
    </physiologicalReaction>
</comment>
<dbReference type="InterPro" id="IPR041938">
    <property type="entry name" value="Hist-Lys_N-MTase_N"/>
</dbReference>
<proteinExistence type="predicted"/>
<dbReference type="Ensembl" id="ENSAMXT00005034390.1">
    <property type="protein sequence ID" value="ENSAMXP00005031428.1"/>
    <property type="gene ID" value="ENSAMXG00005015401.1"/>
</dbReference>
<feature type="compositionally biased region" description="Polar residues" evidence="18">
    <location>
        <begin position="1616"/>
        <end position="1625"/>
    </location>
</feature>
<feature type="region of interest" description="Disordered" evidence="18">
    <location>
        <begin position="1268"/>
        <end position="1297"/>
    </location>
</feature>
<dbReference type="Proteomes" id="UP000752171">
    <property type="component" value="Unassembled WGS sequence"/>
</dbReference>
<feature type="region of interest" description="Disordered" evidence="18">
    <location>
        <begin position="733"/>
        <end position="769"/>
    </location>
</feature>
<feature type="compositionally biased region" description="Polar residues" evidence="18">
    <location>
        <begin position="1155"/>
        <end position="1176"/>
    </location>
</feature>
<feature type="region of interest" description="Disordered" evidence="18">
    <location>
        <begin position="1849"/>
        <end position="1913"/>
    </location>
</feature>
<feature type="compositionally biased region" description="Basic residues" evidence="18">
    <location>
        <begin position="1275"/>
        <end position="1285"/>
    </location>
</feature>
<evidence type="ECO:0000256" key="10">
    <source>
        <dbReference type="ARBA" id="ARBA00022853"/>
    </source>
</evidence>
<evidence type="ECO:0000256" key="16">
    <source>
        <dbReference type="ARBA" id="ARBA00048602"/>
    </source>
</evidence>
<feature type="compositionally biased region" description="Polar residues" evidence="18">
    <location>
        <begin position="734"/>
        <end position="751"/>
    </location>
</feature>
<feature type="region of interest" description="Disordered" evidence="18">
    <location>
        <begin position="504"/>
        <end position="641"/>
    </location>
</feature>
<dbReference type="InterPro" id="IPR039977">
    <property type="entry name" value="Suv4-20/Set9"/>
</dbReference>
<feature type="region of interest" description="Disordered" evidence="18">
    <location>
        <begin position="942"/>
        <end position="979"/>
    </location>
</feature>
<dbReference type="GO" id="GO:0140944">
    <property type="term" value="F:histone H4K20 monomethyltransferase activity"/>
    <property type="evidence" value="ECO:0007669"/>
    <property type="project" value="UniProtKB-EC"/>
</dbReference>
<dbReference type="Pfam" id="PF00856">
    <property type="entry name" value="SET"/>
    <property type="match status" value="1"/>
</dbReference>
<feature type="region of interest" description="Disordered" evidence="18">
    <location>
        <begin position="1642"/>
        <end position="1678"/>
    </location>
</feature>
<protein>
    <recommendedName>
        <fullName evidence="14">[histone H4]-N-methyl-L-lysine20 N-methyltransferase KMT5B</fullName>
        <ecNumber evidence="3">2.1.1.361</ecNumber>
        <ecNumber evidence="4">2.1.1.362</ecNumber>
    </recommendedName>
    <alternativeName>
        <fullName evidence="15">[histone H4]-lysine20 N-methyltransferase KMT5B</fullName>
    </alternativeName>
</protein>
<feature type="region of interest" description="Disordered" evidence="18">
    <location>
        <begin position="383"/>
        <end position="416"/>
    </location>
</feature>
<evidence type="ECO:0000256" key="9">
    <source>
        <dbReference type="ARBA" id="ARBA00022691"/>
    </source>
</evidence>
<evidence type="ECO:0000256" key="15">
    <source>
        <dbReference type="ARBA" id="ARBA00031835"/>
    </source>
</evidence>
<evidence type="ECO:0000256" key="12">
    <source>
        <dbReference type="ARBA" id="ARBA00023163"/>
    </source>
</evidence>
<dbReference type="EC" id="2.1.1.361" evidence="3"/>
<dbReference type="GO" id="GO:0005694">
    <property type="term" value="C:chromosome"/>
    <property type="evidence" value="ECO:0007669"/>
    <property type="project" value="UniProtKB-SubCell"/>
</dbReference>
<feature type="compositionally biased region" description="Basic and acidic residues" evidence="18">
    <location>
        <begin position="563"/>
        <end position="583"/>
    </location>
</feature>
<feature type="compositionally biased region" description="Basic and acidic residues" evidence="18">
    <location>
        <begin position="398"/>
        <end position="408"/>
    </location>
</feature>
<evidence type="ECO:0000256" key="14">
    <source>
        <dbReference type="ARBA" id="ARBA00031786"/>
    </source>
</evidence>
<dbReference type="Gene3D" id="2.170.270.10">
    <property type="entry name" value="SET domain"/>
    <property type="match status" value="1"/>
</dbReference>
<accession>A0A8B9K4S9</accession>
<feature type="compositionally biased region" description="Low complexity" evidence="18">
    <location>
        <begin position="625"/>
        <end position="640"/>
    </location>
</feature>
<evidence type="ECO:0000256" key="4">
    <source>
        <dbReference type="ARBA" id="ARBA00012188"/>
    </source>
</evidence>
<feature type="compositionally biased region" description="Basic and acidic residues" evidence="18">
    <location>
        <begin position="1196"/>
        <end position="1207"/>
    </location>
</feature>
<evidence type="ECO:0000256" key="17">
    <source>
        <dbReference type="ARBA" id="ARBA00048710"/>
    </source>
</evidence>
<feature type="region of interest" description="Disordered" evidence="18">
    <location>
        <begin position="801"/>
        <end position="835"/>
    </location>
</feature>
<dbReference type="SMART" id="SM00317">
    <property type="entry name" value="SET"/>
    <property type="match status" value="1"/>
</dbReference>
<evidence type="ECO:0000256" key="13">
    <source>
        <dbReference type="ARBA" id="ARBA00023242"/>
    </source>
</evidence>
<dbReference type="InterPro" id="IPR001214">
    <property type="entry name" value="SET_dom"/>
</dbReference>
<name>A0A8B9K4S9_ASTMX</name>
<keyword evidence="6" id="KW-0678">Repressor</keyword>
<comment type="subcellular location">
    <subcellularLocation>
        <location evidence="2">Chromosome</location>
    </subcellularLocation>
    <subcellularLocation>
        <location evidence="1">Nucleus</location>
    </subcellularLocation>
</comment>
<evidence type="ECO:0000313" key="22">
    <source>
        <dbReference type="Proteomes" id="UP000694621"/>
    </source>
</evidence>
<evidence type="ECO:0000256" key="6">
    <source>
        <dbReference type="ARBA" id="ARBA00022491"/>
    </source>
</evidence>
<feature type="region of interest" description="Disordered" evidence="18">
    <location>
        <begin position="1133"/>
        <end position="1179"/>
    </location>
</feature>
<evidence type="ECO:0000256" key="2">
    <source>
        <dbReference type="ARBA" id="ARBA00004286"/>
    </source>
</evidence>
<dbReference type="PANTHER" id="PTHR12977">
    <property type="entry name" value="SUPPRESSOR OF VARIEGATION 4-20-RELATED"/>
    <property type="match status" value="1"/>
</dbReference>
<feature type="region of interest" description="Disordered" evidence="18">
    <location>
        <begin position="657"/>
        <end position="697"/>
    </location>
</feature>